<dbReference type="RefSeq" id="XP_018040569.1">
    <property type="nucleotide sequence ID" value="XM_018186406.1"/>
</dbReference>
<evidence type="ECO:0000256" key="1">
    <source>
        <dbReference type="SAM" id="SignalP"/>
    </source>
</evidence>
<dbReference type="GeneID" id="28769892"/>
<keyword evidence="1" id="KW-0732">Signal</keyword>
<feature type="signal peptide" evidence="1">
    <location>
        <begin position="1"/>
        <end position="24"/>
    </location>
</feature>
<proteinExistence type="predicted"/>
<organism evidence="2 3">
    <name type="scientific">Paraphaeosphaeria sporulosa</name>
    <dbReference type="NCBI Taxonomy" id="1460663"/>
    <lineage>
        <taxon>Eukaryota</taxon>
        <taxon>Fungi</taxon>
        <taxon>Dikarya</taxon>
        <taxon>Ascomycota</taxon>
        <taxon>Pezizomycotina</taxon>
        <taxon>Dothideomycetes</taxon>
        <taxon>Pleosporomycetidae</taxon>
        <taxon>Pleosporales</taxon>
        <taxon>Massarineae</taxon>
        <taxon>Didymosphaeriaceae</taxon>
        <taxon>Paraphaeosphaeria</taxon>
    </lineage>
</organism>
<dbReference type="Proteomes" id="UP000077069">
    <property type="component" value="Unassembled WGS sequence"/>
</dbReference>
<accession>A0A177CRP6</accession>
<keyword evidence="3" id="KW-1185">Reference proteome</keyword>
<reference evidence="2 3" key="1">
    <citation type="submission" date="2016-05" db="EMBL/GenBank/DDBJ databases">
        <title>Comparative analysis of secretome profiles of manganese(II)-oxidizing ascomycete fungi.</title>
        <authorList>
            <consortium name="DOE Joint Genome Institute"/>
            <person name="Zeiner C.A."/>
            <person name="Purvine S.O."/>
            <person name="Zink E.M."/>
            <person name="Wu S."/>
            <person name="Pasa-Tolic L."/>
            <person name="Chaput D.L."/>
            <person name="Haridas S."/>
            <person name="Grigoriev I.V."/>
            <person name="Santelli C.M."/>
            <person name="Hansel C.M."/>
        </authorList>
    </citation>
    <scope>NUCLEOTIDE SEQUENCE [LARGE SCALE GENOMIC DNA]</scope>
    <source>
        <strain evidence="2 3">AP3s5-JAC2a</strain>
    </source>
</reference>
<dbReference type="AlphaFoldDB" id="A0A177CRP6"/>
<protein>
    <recommendedName>
        <fullName evidence="4">Secreted protein</fullName>
    </recommendedName>
</protein>
<evidence type="ECO:0000313" key="2">
    <source>
        <dbReference type="EMBL" id="OAG10204.1"/>
    </source>
</evidence>
<sequence>MPFLVCASFLCALFVSHLLQNMHGLASIHRTLVLCSKHVKRYKSTAGLHSRCSFTIAITCFLHDVRCATFAVHCCGIPFPDWRSLAFAFHKHVYHAPAMMCVRHLRTDQILRVPLGWIRWRDCRRSCFWCVGVARKMKAGDGLLLLALWNGSPARRTFWLCPRRRSEVRMATAYPQVARKKYPTVLRLAMLLVCTLPSPFLTDGNLREPWMYHLASVNRSHRLI</sequence>
<dbReference type="EMBL" id="KV441549">
    <property type="protein sequence ID" value="OAG10204.1"/>
    <property type="molecule type" value="Genomic_DNA"/>
</dbReference>
<name>A0A177CRP6_9PLEO</name>
<feature type="chain" id="PRO_5008058598" description="Secreted protein" evidence="1">
    <location>
        <begin position="25"/>
        <end position="224"/>
    </location>
</feature>
<dbReference type="InParanoid" id="A0A177CRP6"/>
<evidence type="ECO:0008006" key="4">
    <source>
        <dbReference type="Google" id="ProtNLM"/>
    </source>
</evidence>
<evidence type="ECO:0000313" key="3">
    <source>
        <dbReference type="Proteomes" id="UP000077069"/>
    </source>
</evidence>
<gene>
    <name evidence="2" type="ORF">CC84DRAFT_468740</name>
</gene>